<organism evidence="6 7">
    <name type="scientific">Candidatus Amesbacteria bacterium GW2011_GWA1_47_16</name>
    <dbReference type="NCBI Taxonomy" id="1618353"/>
    <lineage>
        <taxon>Bacteria</taxon>
        <taxon>Candidatus Amesiibacteriota</taxon>
    </lineage>
</organism>
<evidence type="ECO:0000259" key="5">
    <source>
        <dbReference type="Pfam" id="PF08245"/>
    </source>
</evidence>
<dbReference type="InterPro" id="IPR004101">
    <property type="entry name" value="Mur_ligase_C"/>
</dbReference>
<dbReference type="GO" id="GO:0005524">
    <property type="term" value="F:ATP binding"/>
    <property type="evidence" value="ECO:0007669"/>
    <property type="project" value="UniProtKB-KW"/>
</dbReference>
<dbReference type="Pfam" id="PF02875">
    <property type="entry name" value="Mur_ligase_C"/>
    <property type="match status" value="1"/>
</dbReference>
<evidence type="ECO:0000256" key="3">
    <source>
        <dbReference type="ARBA" id="ARBA00022840"/>
    </source>
</evidence>
<keyword evidence="2" id="KW-0547">Nucleotide-binding</keyword>
<evidence type="ECO:0000259" key="4">
    <source>
        <dbReference type="Pfam" id="PF02875"/>
    </source>
</evidence>
<accession>A0A0G1S4V3</accession>
<keyword evidence="3" id="KW-0067">ATP-binding</keyword>
<dbReference type="EMBL" id="LCNV01000008">
    <property type="protein sequence ID" value="KKU64422.1"/>
    <property type="molecule type" value="Genomic_DNA"/>
</dbReference>
<dbReference type="InterPro" id="IPR013221">
    <property type="entry name" value="Mur_ligase_cen"/>
</dbReference>
<evidence type="ECO:0000313" key="7">
    <source>
        <dbReference type="Proteomes" id="UP000034364"/>
    </source>
</evidence>
<sequence length="396" mass="45113">MKKLPIYLNILQIEEYELNRFLAWVKSHPNAEKLSGKKPLIWTTKIKILYWGSMIIWPISLIWPELSITVFTYLLNPIEQIVLLILKHKTRGKINRLKSQGMKVIGISGSFGKTSMKEILYVLLSQKFRTYRSPASFNTVKGIAKAVNLELEDGCQIFICEMGEYKKGDVKEICELVDPDMGIVTGVNEQHGERIGNVENALATVYELADYVVKKNGFIFVNGRSMTKPGFEIYGIGIYKTPLEQNMEGAEMLALKLGLTRAELKSRKLLVRPFKHRLQLKKHGNINIIDDTYNSNPDGFAAAIKFLGSFEKPRIMITPGIIELGKESLRIHQELGKKMIGEVDLLILVGTNERTVNLARRYKGKKMFIEKISEWQKVVNSTKGTILFENDLPDNY</sequence>
<reference evidence="6 7" key="1">
    <citation type="journal article" date="2015" name="Nature">
        <title>rRNA introns, odd ribosomes, and small enigmatic genomes across a large radiation of phyla.</title>
        <authorList>
            <person name="Brown C.T."/>
            <person name="Hug L.A."/>
            <person name="Thomas B.C."/>
            <person name="Sharon I."/>
            <person name="Castelle C.J."/>
            <person name="Singh A."/>
            <person name="Wilkins M.J."/>
            <person name="Williams K.H."/>
            <person name="Banfield J.F."/>
        </authorList>
    </citation>
    <scope>NUCLEOTIDE SEQUENCE [LARGE SCALE GENOMIC DNA]</scope>
</reference>
<dbReference type="PANTHER" id="PTHR43024:SF1">
    <property type="entry name" value="UDP-N-ACETYLMURAMOYL-TRIPEPTIDE--D-ALANYL-D-ALANINE LIGASE"/>
    <property type="match status" value="1"/>
</dbReference>
<dbReference type="GO" id="GO:0016881">
    <property type="term" value="F:acid-amino acid ligase activity"/>
    <property type="evidence" value="ECO:0007669"/>
    <property type="project" value="InterPro"/>
</dbReference>
<dbReference type="Proteomes" id="UP000034364">
    <property type="component" value="Unassembled WGS sequence"/>
</dbReference>
<dbReference type="Gene3D" id="3.40.1190.10">
    <property type="entry name" value="Mur-like, catalytic domain"/>
    <property type="match status" value="1"/>
</dbReference>
<dbReference type="InterPro" id="IPR036615">
    <property type="entry name" value="Mur_ligase_C_dom_sf"/>
</dbReference>
<comment type="caution">
    <text evidence="6">The sequence shown here is derived from an EMBL/GenBank/DDBJ whole genome shotgun (WGS) entry which is preliminary data.</text>
</comment>
<dbReference type="PANTHER" id="PTHR43024">
    <property type="entry name" value="UDP-N-ACETYLMURAMOYL-TRIPEPTIDE--D-ALANYL-D-ALANINE LIGASE"/>
    <property type="match status" value="1"/>
</dbReference>
<evidence type="ECO:0000256" key="2">
    <source>
        <dbReference type="ARBA" id="ARBA00022741"/>
    </source>
</evidence>
<feature type="domain" description="Mur ligase C-terminal" evidence="4">
    <location>
        <begin position="276"/>
        <end position="377"/>
    </location>
</feature>
<dbReference type="SUPFAM" id="SSF53623">
    <property type="entry name" value="MurD-like peptide ligases, catalytic domain"/>
    <property type="match status" value="1"/>
</dbReference>
<keyword evidence="1 6" id="KW-0436">Ligase</keyword>
<name>A0A0G1S4V3_9BACT</name>
<proteinExistence type="predicted"/>
<gene>
    <name evidence="6" type="ORF">UX87_C0008G0020</name>
</gene>
<evidence type="ECO:0000256" key="1">
    <source>
        <dbReference type="ARBA" id="ARBA00022598"/>
    </source>
</evidence>
<feature type="domain" description="Mur ligase central" evidence="5">
    <location>
        <begin position="107"/>
        <end position="222"/>
    </location>
</feature>
<dbReference type="SUPFAM" id="SSF53244">
    <property type="entry name" value="MurD-like peptide ligases, peptide-binding domain"/>
    <property type="match status" value="1"/>
</dbReference>
<dbReference type="InterPro" id="IPR036565">
    <property type="entry name" value="Mur-like_cat_sf"/>
</dbReference>
<protein>
    <submittedName>
        <fullName evidence="6">UDP-N-acetylmuramoyl-tripeptide-D-alanyl-D-alanine ligase</fullName>
    </submittedName>
</protein>
<dbReference type="InterPro" id="IPR051046">
    <property type="entry name" value="MurCDEF_CellWall_CoF430Synth"/>
</dbReference>
<dbReference type="Pfam" id="PF08245">
    <property type="entry name" value="Mur_ligase_M"/>
    <property type="match status" value="1"/>
</dbReference>
<dbReference type="AlphaFoldDB" id="A0A0G1S4V3"/>
<dbReference type="Gene3D" id="3.90.190.20">
    <property type="entry name" value="Mur ligase, C-terminal domain"/>
    <property type="match status" value="1"/>
</dbReference>
<evidence type="ECO:0000313" key="6">
    <source>
        <dbReference type="EMBL" id="KKU64422.1"/>
    </source>
</evidence>